<comment type="similarity">
    <text evidence="2">Belongs to the cytidine and deoxycytidylate deaminase family. ADAT3 subfamily.</text>
</comment>
<reference evidence="5" key="1">
    <citation type="submission" date="2020-01" db="EMBL/GenBank/DDBJ databases">
        <title>Development of genomics and gene disruption for Polysphondylium violaceum indicates a role for the polyketide synthase stlB in stalk morphogenesis.</title>
        <authorList>
            <person name="Narita B."/>
            <person name="Kawabe Y."/>
            <person name="Kin K."/>
            <person name="Saito T."/>
            <person name="Gibbs R."/>
            <person name="Kuspa A."/>
            <person name="Muzny D."/>
            <person name="Queller D."/>
            <person name="Richards S."/>
            <person name="Strassman J."/>
            <person name="Sucgang R."/>
            <person name="Worley K."/>
            <person name="Schaap P."/>
        </authorList>
    </citation>
    <scope>NUCLEOTIDE SEQUENCE</scope>
    <source>
        <strain evidence="5">QSvi11</strain>
    </source>
</reference>
<feature type="region of interest" description="Disordered" evidence="3">
    <location>
        <begin position="21"/>
        <end position="40"/>
    </location>
</feature>
<evidence type="ECO:0000313" key="6">
    <source>
        <dbReference type="Proteomes" id="UP000695562"/>
    </source>
</evidence>
<dbReference type="Pfam" id="PF14437">
    <property type="entry name" value="MafB19-deam"/>
    <property type="match status" value="1"/>
</dbReference>
<gene>
    <name evidence="5" type="ORF">CYY_000945</name>
</gene>
<dbReference type="GO" id="GO:0002100">
    <property type="term" value="P:tRNA wobble adenosine to inosine editing"/>
    <property type="evidence" value="ECO:0007669"/>
    <property type="project" value="InterPro"/>
</dbReference>
<dbReference type="Proteomes" id="UP000695562">
    <property type="component" value="Unassembled WGS sequence"/>
</dbReference>
<dbReference type="CDD" id="cd01285">
    <property type="entry name" value="nucleoside_deaminase"/>
    <property type="match status" value="1"/>
</dbReference>
<dbReference type="GO" id="GO:0046872">
    <property type="term" value="F:metal ion binding"/>
    <property type="evidence" value="ECO:0007669"/>
    <property type="project" value="UniProtKB-KW"/>
</dbReference>
<accession>A0A8J4V549</accession>
<dbReference type="GO" id="GO:0052717">
    <property type="term" value="F:tRNA-specific adenosine-34 deaminase activity"/>
    <property type="evidence" value="ECO:0007669"/>
    <property type="project" value="UniProtKB-EC"/>
</dbReference>
<dbReference type="InterPro" id="IPR058535">
    <property type="entry name" value="MafB19-deam"/>
</dbReference>
<evidence type="ECO:0000259" key="4">
    <source>
        <dbReference type="PROSITE" id="PS51747"/>
    </source>
</evidence>
<keyword evidence="6" id="KW-1185">Reference proteome</keyword>
<dbReference type="InterPro" id="IPR002125">
    <property type="entry name" value="CMP_dCMP_dom"/>
</dbReference>
<dbReference type="PANTHER" id="PTHR11079">
    <property type="entry name" value="CYTOSINE DEAMINASE FAMILY MEMBER"/>
    <property type="match status" value="1"/>
</dbReference>
<sequence>MDDSNKRDYDTMCESNATTIAKDENTNNSNNSSSNSESVALTTKESVVLLASSEATTSYETVSANNSNCTTTTTATITNTAEIKEKKQKKDKNNNTTTTTTTTTIVATKKKKGTASNLELVDQHLTESEKETVGKLRDEIKPVLDDFEENGLILTNIFTAYIQPKKANIFIKKYDSLFESQEEFIHLKKIKKAADSSNLQMLVCSQDSFPNLLDFIQCNSDNDNQQEQKDSVIMVNGGLSQENLTGDQLKVLEFLNSIEIFRISVEKVPKFPPLLYEHWEDWNYRVWPCIFRVHYFSTPLITSLDSDTLLKTKYFMEKAIEQAKIAQSLGHKPIGAVLVDPETKKIIQTSYDETNVSPISNNNQSFTMTPCISHCSMLIINKLAQSQIQDISKDIVEQKNSNIDDKDHAVSEQDITSNDILSYVNNGQYLANSYHLYLTKEPCIMCSMALVHSRIKRVVYGSSSRDGGLGSYLKIHTMKSLNHHFEVYKNVLKQECDSLSDSLDAS</sequence>
<proteinExistence type="inferred from homology"/>
<dbReference type="EMBL" id="AJWJ01000020">
    <property type="protein sequence ID" value="KAF2077758.1"/>
    <property type="molecule type" value="Genomic_DNA"/>
</dbReference>
<dbReference type="SUPFAM" id="SSF53927">
    <property type="entry name" value="Cytidine deaminase-like"/>
    <property type="match status" value="1"/>
</dbReference>
<dbReference type="GO" id="GO:0005737">
    <property type="term" value="C:cytoplasm"/>
    <property type="evidence" value="ECO:0007669"/>
    <property type="project" value="TreeGrafter"/>
</dbReference>
<dbReference type="AlphaFoldDB" id="A0A8J4V549"/>
<dbReference type="PANTHER" id="PTHR11079:SF156">
    <property type="entry name" value="INACTIVE TRNA-SPECIFIC ADENOSINE DEAMINASE-LIKE PROTEIN 3-RELATED"/>
    <property type="match status" value="1"/>
</dbReference>
<dbReference type="Gene3D" id="3.40.140.10">
    <property type="entry name" value="Cytidine Deaminase, domain 2"/>
    <property type="match status" value="1"/>
</dbReference>
<comment type="caution">
    <text evidence="5">The sequence shown here is derived from an EMBL/GenBank/DDBJ whole genome shotgun (WGS) entry which is preliminary data.</text>
</comment>
<dbReference type="OrthoDB" id="3180714at2759"/>
<keyword evidence="1" id="KW-0819">tRNA processing</keyword>
<protein>
    <recommendedName>
        <fullName evidence="4">CMP/dCMP-type deaminase domain-containing protein</fullName>
    </recommendedName>
</protein>
<feature type="compositionally biased region" description="Low complexity" evidence="3">
    <location>
        <begin position="26"/>
        <end position="38"/>
    </location>
</feature>
<evidence type="ECO:0000256" key="3">
    <source>
        <dbReference type="SAM" id="MobiDB-lite"/>
    </source>
</evidence>
<dbReference type="InterPro" id="IPR016193">
    <property type="entry name" value="Cytidine_deaminase-like"/>
</dbReference>
<dbReference type="GO" id="GO:0005634">
    <property type="term" value="C:nucleus"/>
    <property type="evidence" value="ECO:0007669"/>
    <property type="project" value="TreeGrafter"/>
</dbReference>
<organism evidence="5 6">
    <name type="scientific">Polysphondylium violaceum</name>
    <dbReference type="NCBI Taxonomy" id="133409"/>
    <lineage>
        <taxon>Eukaryota</taxon>
        <taxon>Amoebozoa</taxon>
        <taxon>Evosea</taxon>
        <taxon>Eumycetozoa</taxon>
        <taxon>Dictyostelia</taxon>
        <taxon>Dictyosteliales</taxon>
        <taxon>Dictyosteliaceae</taxon>
        <taxon>Polysphondylium</taxon>
    </lineage>
</organism>
<name>A0A8J4V549_9MYCE</name>
<dbReference type="PROSITE" id="PS51747">
    <property type="entry name" value="CYT_DCMP_DEAMINASES_2"/>
    <property type="match status" value="1"/>
</dbReference>
<feature type="domain" description="CMP/dCMP-type deaminase" evidence="4">
    <location>
        <begin position="310"/>
        <end position="488"/>
    </location>
</feature>
<evidence type="ECO:0000256" key="2">
    <source>
        <dbReference type="ARBA" id="ARBA00038160"/>
    </source>
</evidence>
<evidence type="ECO:0000313" key="5">
    <source>
        <dbReference type="EMBL" id="KAF2077758.1"/>
    </source>
</evidence>
<evidence type="ECO:0000256" key="1">
    <source>
        <dbReference type="ARBA" id="ARBA00022694"/>
    </source>
</evidence>